<reference evidence="7 8" key="1">
    <citation type="submission" date="2017-04" db="EMBL/GenBank/DDBJ databases">
        <authorList>
            <person name="Veseli I.A."/>
            <person name="Tang C."/>
            <person name="Pombert J.-F."/>
        </authorList>
    </citation>
    <scope>NUCLEOTIDE SEQUENCE [LARGE SCALE GENOMIC DNA]</scope>
    <source>
        <strain evidence="7 8">ATCC 700373</strain>
    </source>
</reference>
<keyword evidence="3" id="KW-0143">Chaperone</keyword>
<dbReference type="EMBL" id="CP020773">
    <property type="protein sequence ID" value="ARJ51228.1"/>
    <property type="molecule type" value="Genomic_DNA"/>
</dbReference>
<dbReference type="InterPro" id="IPR051316">
    <property type="entry name" value="Zinc-reg_GTPase_activator"/>
</dbReference>
<feature type="domain" description="CobW C-terminal" evidence="6">
    <location>
        <begin position="218"/>
        <end position="306"/>
    </location>
</feature>
<evidence type="ECO:0000256" key="2">
    <source>
        <dbReference type="ARBA" id="ARBA00022801"/>
    </source>
</evidence>
<dbReference type="GO" id="GO:0000166">
    <property type="term" value="F:nucleotide binding"/>
    <property type="evidence" value="ECO:0007669"/>
    <property type="project" value="UniProtKB-KW"/>
</dbReference>
<comment type="catalytic activity">
    <reaction evidence="5">
        <text>GTP + H2O = GDP + phosphate + H(+)</text>
        <dbReference type="Rhea" id="RHEA:19669"/>
        <dbReference type="ChEBI" id="CHEBI:15377"/>
        <dbReference type="ChEBI" id="CHEBI:15378"/>
        <dbReference type="ChEBI" id="CHEBI:37565"/>
        <dbReference type="ChEBI" id="CHEBI:43474"/>
        <dbReference type="ChEBI" id="CHEBI:58189"/>
    </reaction>
    <physiologicalReaction direction="left-to-right" evidence="5">
        <dbReference type="Rhea" id="RHEA:19670"/>
    </physiologicalReaction>
</comment>
<dbReference type="Gene3D" id="3.30.1220.10">
    <property type="entry name" value="CobW-like, C-terminal domain"/>
    <property type="match status" value="1"/>
</dbReference>
<dbReference type="SUPFAM" id="SSF90002">
    <property type="entry name" value="Hypothetical protein YjiA, C-terminal domain"/>
    <property type="match status" value="1"/>
</dbReference>
<dbReference type="Pfam" id="PF02492">
    <property type="entry name" value="cobW"/>
    <property type="match status" value="1"/>
</dbReference>
<dbReference type="Pfam" id="PF07683">
    <property type="entry name" value="CobW_C"/>
    <property type="match status" value="1"/>
</dbReference>
<evidence type="ECO:0000256" key="3">
    <source>
        <dbReference type="ARBA" id="ARBA00023186"/>
    </source>
</evidence>
<dbReference type="InterPro" id="IPR036627">
    <property type="entry name" value="CobW-likC_sf"/>
</dbReference>
<evidence type="ECO:0000313" key="7">
    <source>
        <dbReference type="EMBL" id="ARJ51228.1"/>
    </source>
</evidence>
<dbReference type="SMART" id="SM00833">
    <property type="entry name" value="CobW_C"/>
    <property type="match status" value="1"/>
</dbReference>
<evidence type="ECO:0000259" key="6">
    <source>
        <dbReference type="SMART" id="SM00833"/>
    </source>
</evidence>
<keyword evidence="8" id="KW-1185">Reference proteome</keyword>
<dbReference type="InterPro" id="IPR027417">
    <property type="entry name" value="P-loop_NTPase"/>
</dbReference>
<dbReference type="AlphaFoldDB" id="A0AAC9WJM7"/>
<dbReference type="Proteomes" id="UP000242864">
    <property type="component" value="Chromosome"/>
</dbReference>
<dbReference type="CDD" id="cd03112">
    <property type="entry name" value="CobW-like"/>
    <property type="match status" value="1"/>
</dbReference>
<keyword evidence="1" id="KW-0547">Nucleotide-binding</keyword>
<evidence type="ECO:0000256" key="4">
    <source>
        <dbReference type="ARBA" id="ARBA00034320"/>
    </source>
</evidence>
<dbReference type="PANTHER" id="PTHR13748:SF62">
    <property type="entry name" value="COBW DOMAIN-CONTAINING PROTEIN"/>
    <property type="match status" value="1"/>
</dbReference>
<keyword evidence="2" id="KW-0378">Hydrolase</keyword>
<name>A0AAC9WJM7_9STAP</name>
<protein>
    <submittedName>
        <fullName evidence="7">GTP-binding protein</fullName>
    </submittedName>
</protein>
<dbReference type="RefSeq" id="WP_085237700.1">
    <property type="nucleotide sequence ID" value="NZ_CP020773.1"/>
</dbReference>
<dbReference type="KEGG" id="slz:B5P37_07865"/>
<dbReference type="Gene3D" id="3.40.50.300">
    <property type="entry name" value="P-loop containing nucleotide triphosphate hydrolases"/>
    <property type="match status" value="1"/>
</dbReference>
<dbReference type="SUPFAM" id="SSF52540">
    <property type="entry name" value="P-loop containing nucleoside triphosphate hydrolases"/>
    <property type="match status" value="1"/>
</dbReference>
<accession>A0AAC9WJM7</accession>
<gene>
    <name evidence="7" type="ORF">B5P37_07865</name>
</gene>
<dbReference type="InterPro" id="IPR011629">
    <property type="entry name" value="CobW-like_C"/>
</dbReference>
<dbReference type="PANTHER" id="PTHR13748">
    <property type="entry name" value="COBW-RELATED"/>
    <property type="match status" value="1"/>
</dbReference>
<evidence type="ECO:0000313" key="8">
    <source>
        <dbReference type="Proteomes" id="UP000242864"/>
    </source>
</evidence>
<evidence type="ECO:0000256" key="5">
    <source>
        <dbReference type="ARBA" id="ARBA00049117"/>
    </source>
</evidence>
<evidence type="ECO:0000256" key="1">
    <source>
        <dbReference type="ARBA" id="ARBA00022741"/>
    </source>
</evidence>
<dbReference type="GO" id="GO:0016787">
    <property type="term" value="F:hydrolase activity"/>
    <property type="evidence" value="ECO:0007669"/>
    <property type="project" value="UniProtKB-KW"/>
</dbReference>
<organism evidence="7 8">
    <name type="scientific">Staphylococcus lutrae</name>
    <dbReference type="NCBI Taxonomy" id="155085"/>
    <lineage>
        <taxon>Bacteria</taxon>
        <taxon>Bacillati</taxon>
        <taxon>Bacillota</taxon>
        <taxon>Bacilli</taxon>
        <taxon>Bacillales</taxon>
        <taxon>Staphylococcaceae</taxon>
        <taxon>Staphylococcus</taxon>
    </lineage>
</organism>
<comment type="similarity">
    <text evidence="4">Belongs to the SIMIBI class G3E GTPase family. ZNG1 subfamily.</text>
</comment>
<sequence>MNKKNKSLTIVHGFLGSGKTTFLNHYMTQILKKDEKVALIVNEFGEFDVDSHLLSGYHVQRTSLQGCICCDMQNDLIAHLYQLSRDETLHHIIVEATGIANPIDILVACQDPLIAGVLSSIDTIGVIDSIRFLNRQQYSASTRRLMEDQIRASHTLFINKVDLIRSEEALDKVIEEVHTLAPHASIALSKYGQLTQKVKEGASAQSPTFTQSHAHAHYTSLKYTFNGAVAQENFARFILNLSDNVLRLKGYIQFREQPNDMFLVQYAEGLPTVENIGSDVSLPTTIVIVGEHLDKAMLRNQLDMLQFT</sequence>
<proteinExistence type="inferred from homology"/>
<dbReference type="InterPro" id="IPR003495">
    <property type="entry name" value="CobW/HypB/UreG_nucleotide-bd"/>
</dbReference>
<dbReference type="GO" id="GO:0005737">
    <property type="term" value="C:cytoplasm"/>
    <property type="evidence" value="ECO:0007669"/>
    <property type="project" value="TreeGrafter"/>
</dbReference>